<dbReference type="InterPro" id="IPR055326">
    <property type="entry name" value="MINIYO"/>
</dbReference>
<comment type="caution">
    <text evidence="9">The sequence shown here is derived from an EMBL/GenBank/DDBJ whole genome shotgun (WGS) entry which is preliminary data.</text>
</comment>
<evidence type="ECO:0000313" key="12">
    <source>
        <dbReference type="Proteomes" id="UP000233551"/>
    </source>
</evidence>
<reference evidence="11" key="1">
    <citation type="journal article" date="2017" name="Plant J.">
        <title>The pomegranate (Punica granatum L.) genome and the genomics of punicalagin biosynthesis.</title>
        <authorList>
            <person name="Qin G."/>
            <person name="Xu C."/>
            <person name="Ming R."/>
            <person name="Tang H."/>
            <person name="Guyot R."/>
            <person name="Kramer E.M."/>
            <person name="Hu Y."/>
            <person name="Yi X."/>
            <person name="Qi Y."/>
            <person name="Xu X."/>
            <person name="Gao Z."/>
            <person name="Pan H."/>
            <person name="Jian J."/>
            <person name="Tian Y."/>
            <person name="Yue Z."/>
            <person name="Xu Y."/>
        </authorList>
    </citation>
    <scope>NUCLEOTIDE SEQUENCE [LARGE SCALE GENOMIC DNA]</scope>
    <source>
        <strain evidence="11">cv. Dabenzi</strain>
    </source>
</reference>
<feature type="domain" description="RPAP1 C-terminal" evidence="6">
    <location>
        <begin position="383"/>
        <end position="465"/>
    </location>
</feature>
<comment type="subcellular location">
    <subcellularLocation>
        <location evidence="1">Nucleus</location>
    </subcellularLocation>
</comment>
<evidence type="ECO:0000259" key="6">
    <source>
        <dbReference type="Pfam" id="PF08620"/>
    </source>
</evidence>
<evidence type="ECO:0000313" key="11">
    <source>
        <dbReference type="Proteomes" id="UP000197138"/>
    </source>
</evidence>
<dbReference type="InterPro" id="IPR013929">
    <property type="entry name" value="RPAP1_C"/>
</dbReference>
<dbReference type="SUPFAM" id="SSF48371">
    <property type="entry name" value="ARM repeat"/>
    <property type="match status" value="1"/>
</dbReference>
<evidence type="ECO:0000313" key="10">
    <source>
        <dbReference type="EMBL" id="PKI64879.1"/>
    </source>
</evidence>
<reference evidence="9" key="2">
    <citation type="submission" date="2017-06" db="EMBL/GenBank/DDBJ databases">
        <title>The pomegranate genome and the genomics of punicalagin biosynthesis.</title>
        <authorList>
            <person name="Xu C."/>
        </authorList>
    </citation>
    <scope>NUCLEOTIDE SEQUENCE [LARGE SCALE GENOMIC DNA]</scope>
    <source>
        <tissue evidence="9">Fresh leaf</tissue>
    </source>
</reference>
<dbReference type="Proteomes" id="UP000233551">
    <property type="component" value="Unassembled WGS sequence"/>
</dbReference>
<protein>
    <submittedName>
        <fullName evidence="9">Uncharacterized protein</fullName>
    </submittedName>
</protein>
<evidence type="ECO:0000259" key="7">
    <source>
        <dbReference type="Pfam" id="PF08621"/>
    </source>
</evidence>
<keyword evidence="3" id="KW-0804">Transcription</keyword>
<feature type="domain" description="RPAP1/MINIYO-like TPR repeats" evidence="8">
    <location>
        <begin position="1365"/>
        <end position="1499"/>
    </location>
</feature>
<evidence type="ECO:0000313" key="9">
    <source>
        <dbReference type="EMBL" id="OWM83992.1"/>
    </source>
</evidence>
<dbReference type="EMBL" id="MTKT01001810">
    <property type="protein sequence ID" value="OWM83992.1"/>
    <property type="molecule type" value="Genomic_DNA"/>
</dbReference>
<dbReference type="InterPro" id="IPR016024">
    <property type="entry name" value="ARM-type_fold"/>
</dbReference>
<feature type="domain" description="RPAP1 N-terminal" evidence="7">
    <location>
        <begin position="257"/>
        <end position="300"/>
    </location>
</feature>
<feature type="region of interest" description="Disordered" evidence="5">
    <location>
        <begin position="140"/>
        <end position="196"/>
    </location>
</feature>
<dbReference type="Pfam" id="PF25766">
    <property type="entry name" value="TPR_RPAP1"/>
    <property type="match status" value="1"/>
</dbReference>
<dbReference type="Proteomes" id="UP000197138">
    <property type="component" value="Unassembled WGS sequence"/>
</dbReference>
<comment type="similarity">
    <text evidence="2">Belongs to the RPAP1 family.</text>
</comment>
<feature type="compositionally biased region" description="Polar residues" evidence="5">
    <location>
        <begin position="174"/>
        <end position="196"/>
    </location>
</feature>
<dbReference type="InterPro" id="IPR013930">
    <property type="entry name" value="RPAP1_N"/>
</dbReference>
<reference evidence="10 12" key="3">
    <citation type="submission" date="2017-11" db="EMBL/GenBank/DDBJ databases">
        <title>De-novo sequencing of pomegranate (Punica granatum L.) genome.</title>
        <authorList>
            <person name="Akparov Z."/>
            <person name="Amiraslanov A."/>
            <person name="Hajiyeva S."/>
            <person name="Abbasov M."/>
            <person name="Kaur K."/>
            <person name="Hamwieh A."/>
            <person name="Solovyev V."/>
            <person name="Salamov A."/>
            <person name="Braich B."/>
            <person name="Kosarev P."/>
            <person name="Mahmoud A."/>
            <person name="Hajiyev E."/>
            <person name="Babayeva S."/>
            <person name="Izzatullayeva V."/>
            <person name="Mammadov A."/>
            <person name="Mammadov A."/>
            <person name="Sharifova S."/>
            <person name="Ojaghi J."/>
            <person name="Eynullazada K."/>
            <person name="Bayramov B."/>
            <person name="Abdulazimova A."/>
            <person name="Shahmuradov I."/>
        </authorList>
    </citation>
    <scope>NUCLEOTIDE SEQUENCE [LARGE SCALE GENOMIC DNA]</scope>
    <source>
        <strain evidence="10">AG2017</strain>
        <strain evidence="12">cv. AG2017</strain>
        <tissue evidence="10">Leaf</tissue>
    </source>
</reference>
<dbReference type="PANTHER" id="PTHR47605:SF2">
    <property type="entry name" value="TRANSCRIPTIONAL ELONGATION REGULATOR MINIYO"/>
    <property type="match status" value="1"/>
</dbReference>
<dbReference type="STRING" id="22663.A0A218XI19"/>
<dbReference type="InterPro" id="IPR057989">
    <property type="entry name" value="TPR_RPAP1/MINIYO-like"/>
</dbReference>
<keyword evidence="12" id="KW-1185">Reference proteome</keyword>
<feature type="compositionally biased region" description="Acidic residues" evidence="5">
    <location>
        <begin position="90"/>
        <end position="100"/>
    </location>
</feature>
<dbReference type="GeneID" id="116203147"/>
<proteinExistence type="inferred from homology"/>
<evidence type="ECO:0000256" key="4">
    <source>
        <dbReference type="ARBA" id="ARBA00023242"/>
    </source>
</evidence>
<keyword evidence="4" id="KW-0539">Nucleus</keyword>
<dbReference type="OrthoDB" id="348201at2759"/>
<gene>
    <name evidence="9" type="ORF">CDL15_Pgr004423</name>
    <name evidence="10" type="ORF">CRG98_014722</name>
</gene>
<dbReference type="PANTHER" id="PTHR47605">
    <property type="entry name" value="TRANSCRIPTIONAL ELONGATION REGULATOR MINIYO"/>
    <property type="match status" value="1"/>
</dbReference>
<name>A0A218XI19_PUNGR</name>
<dbReference type="EMBL" id="PGOL01000789">
    <property type="protein sequence ID" value="PKI64879.1"/>
    <property type="molecule type" value="Genomic_DNA"/>
</dbReference>
<organism evidence="9 11">
    <name type="scientific">Punica granatum</name>
    <name type="common">Pomegranate</name>
    <dbReference type="NCBI Taxonomy" id="22663"/>
    <lineage>
        <taxon>Eukaryota</taxon>
        <taxon>Viridiplantae</taxon>
        <taxon>Streptophyta</taxon>
        <taxon>Embryophyta</taxon>
        <taxon>Tracheophyta</taxon>
        <taxon>Spermatophyta</taxon>
        <taxon>Magnoliopsida</taxon>
        <taxon>eudicotyledons</taxon>
        <taxon>Gunneridae</taxon>
        <taxon>Pentapetalae</taxon>
        <taxon>rosids</taxon>
        <taxon>malvids</taxon>
        <taxon>Myrtales</taxon>
        <taxon>Lythraceae</taxon>
        <taxon>Punica</taxon>
    </lineage>
</organism>
<sequence>MERNPKRNGTKTPKPQTLHKIIANSKLQINEDDASRLIGSIIEKGVSDDPKSKPFAPISAPKPSVLPFPVARHRSHGPHWGPTVARRIDDDGDDSDEDEEDKKMLAAADRMAAFAGPVQRKERKGMALTNWRELVSFNDSSDAKRIKESSHAEARVRTNNREDINAADKRNARQDSTSLEPLSGTSKTSNNDLGSEVGTSVVNMKLDNADQGTNLKTDKCFRRDSEPVIVDDKQIDADGMAVDDARNGQSNMSLESQIDAENVARLHGMSSDEIAEAQAEIIDKLDPALLEALKRRGLEKLKKKNNLNSAGLASSSKLGSPPVDTESNIEVSSHLESADSHFLTSTSTKPNHSSQGITAAENKGPIGSNLWNAWSKKVEGVRNLRFSLDGNVVNIDTSPVPETNSTSAQNRQSADNVAGRDFLRTEGDPGAAGYTIKEAVALSRSVVPGQRSLALHLLASVLDKAINNVAQDQPGLNLAKVTQSNDHSVDWKAVWAFALGPEPELVLSLRMALDDNHNSVVLACAKVIQCILSFDLNEHFFDNLENIDVHGMDVYTAPVFRSKPEIDVGFLHAGFWKYSAKSSNLLPFGETSDEDTEGKHTIQDDVVVAGQDFTAGLIRMGILPRIRYLLEMDPTSLLEERLISILVAIARHSPIGANAIIECPRLVPTVVNRFNATSNMEINQSKIRSVTLLKVLAKSDRRACIEFINNGTFIMMTKHLYQSARSLDQWIKSGKESCRLSAALMVEQLRLWKVCIRYGFCLSNFTDIFPSICLWLYPPSIDKLLEVQTLQEFASVSKEAYLVLGALASRLPEFRLQMHEKDPTLQGNGGDSNSETWSWSYVGPMVDLGLKWLTLKSDVQLSELFELGDGSKKDLTLQDKSMSASLLWVYSAVMQMLSAILEKLGPKNTSNGGARLAWLPDFVPRIGLELLKNGFLGSLSSDDSVNNEADQTQGGSFIEGLCYLRLSNSVTSLASVCCLNGLIRVAEILDRLICLAKAGVPTSLTEGLDPSREGQILEKGILKGCIREIRSSLDIFLNLVTSEWQYLQSIETIGRGGPAPGVGVGWGASGGGFWSINVLLAQKDAAFLIYLLKITDVALDEDQALVSQRINAALGSCLVFGPTDKAIVEKALDFLLQVPVLGYLSICIQQFAGLNRSNKLVLGEYREEDLLQASNLLSSHFRNRWLRAKKKGRGAGGSKASVVKAHEINTSLETIHEDLELNENADNCDYDSLMMEWAYQRLPLPVHWFLSPISTIDFAKLGGERKSSSVVDLVQEPADLCEVAKAGLLFILGIEAMSHTQLINISSVVTNVPLVWKFHSLSMILLTGMDVLEDEKSRVLYEALQDLFGQLLDQARCSGSGVEMEKKNDRGFSLRFQLEIHDSYPTFIETIVEQFGAVSYGDLLYGRQVALYLHCHVEASVRLAAWNALSTARVFELLPPLEKSLAAPEGYLEPAEDNEEILEAYVKSWTSGALDRAATRRSLAFTLFLHHTSSFLFLNYSTDKVLLRNKLVKSLLRDYSRKHQHEGFMLDLIQYNRPPPNSMVEQEDVALPVSDAATEQRFRVVADACEGNASLLAEVEKLRSALLR</sequence>
<dbReference type="Pfam" id="PF08620">
    <property type="entry name" value="RPAP1_C"/>
    <property type="match status" value="1"/>
</dbReference>
<evidence type="ECO:0000256" key="5">
    <source>
        <dbReference type="SAM" id="MobiDB-lite"/>
    </source>
</evidence>
<accession>A0A218XI19</accession>
<dbReference type="Pfam" id="PF08621">
    <property type="entry name" value="RPAP1_N"/>
    <property type="match status" value="1"/>
</dbReference>
<feature type="region of interest" description="Disordered" evidence="5">
    <location>
        <begin position="71"/>
        <end position="101"/>
    </location>
</feature>
<evidence type="ECO:0000259" key="8">
    <source>
        <dbReference type="Pfam" id="PF25766"/>
    </source>
</evidence>
<evidence type="ECO:0000256" key="2">
    <source>
        <dbReference type="ARBA" id="ARBA00009953"/>
    </source>
</evidence>
<evidence type="ECO:0000256" key="1">
    <source>
        <dbReference type="ARBA" id="ARBA00004123"/>
    </source>
</evidence>
<evidence type="ECO:0000256" key="3">
    <source>
        <dbReference type="ARBA" id="ARBA00023163"/>
    </source>
</evidence>
<feature type="compositionally biased region" description="Basic and acidic residues" evidence="5">
    <location>
        <begin position="141"/>
        <end position="173"/>
    </location>
</feature>